<proteinExistence type="predicted"/>
<keyword evidence="2" id="KW-1185">Reference proteome</keyword>
<dbReference type="OrthoDB" id="2384350at2759"/>
<dbReference type="EMBL" id="OV121139">
    <property type="protein sequence ID" value="CAH0562853.1"/>
    <property type="molecule type" value="Genomic_DNA"/>
</dbReference>
<reference evidence="1" key="1">
    <citation type="submission" date="2021-12" db="EMBL/GenBank/DDBJ databases">
        <authorList>
            <person name="King R."/>
        </authorList>
    </citation>
    <scope>NUCLEOTIDE SEQUENCE</scope>
</reference>
<gene>
    <name evidence="1" type="ORF">MELIAE_LOCUS11868</name>
</gene>
<name>A0A9P0BHF7_BRAAE</name>
<evidence type="ECO:0000313" key="1">
    <source>
        <dbReference type="EMBL" id="CAH0562853.1"/>
    </source>
</evidence>
<evidence type="ECO:0000313" key="2">
    <source>
        <dbReference type="Proteomes" id="UP001154078"/>
    </source>
</evidence>
<accession>A0A9P0BHF7</accession>
<protein>
    <recommendedName>
        <fullName evidence="3">HECT domain-containing protein</fullName>
    </recommendedName>
</protein>
<organism evidence="1 2">
    <name type="scientific">Brassicogethes aeneus</name>
    <name type="common">Rape pollen beetle</name>
    <name type="synonym">Meligethes aeneus</name>
    <dbReference type="NCBI Taxonomy" id="1431903"/>
    <lineage>
        <taxon>Eukaryota</taxon>
        <taxon>Metazoa</taxon>
        <taxon>Ecdysozoa</taxon>
        <taxon>Arthropoda</taxon>
        <taxon>Hexapoda</taxon>
        <taxon>Insecta</taxon>
        <taxon>Pterygota</taxon>
        <taxon>Neoptera</taxon>
        <taxon>Endopterygota</taxon>
        <taxon>Coleoptera</taxon>
        <taxon>Polyphaga</taxon>
        <taxon>Cucujiformia</taxon>
        <taxon>Nitidulidae</taxon>
        <taxon>Meligethinae</taxon>
        <taxon>Brassicogethes</taxon>
    </lineage>
</organism>
<sequence>MIIFNLSRTESAIENSLKDSYTETRENNFHTETNSDKNNHYYIAGQLTALGIVHCGFGLRCFSQLLFSLLVESPENIHPTLDDLTEQDIKNEICMAMDACDLQALRNIVYEGTFIRLAGWEQISVLEKKDIMIK</sequence>
<dbReference type="Proteomes" id="UP001154078">
    <property type="component" value="Chromosome 8"/>
</dbReference>
<dbReference type="AlphaFoldDB" id="A0A9P0BHF7"/>
<evidence type="ECO:0008006" key="3">
    <source>
        <dbReference type="Google" id="ProtNLM"/>
    </source>
</evidence>